<evidence type="ECO:0000259" key="2">
    <source>
        <dbReference type="Pfam" id="PF13568"/>
    </source>
</evidence>
<proteinExistence type="predicted"/>
<gene>
    <name evidence="3" type="ORF">ACFSRY_04275</name>
</gene>
<organism evidence="3 4">
    <name type="scientific">Pontibacter locisalis</name>
    <dbReference type="NCBI Taxonomy" id="1719035"/>
    <lineage>
        <taxon>Bacteria</taxon>
        <taxon>Pseudomonadati</taxon>
        <taxon>Bacteroidota</taxon>
        <taxon>Cytophagia</taxon>
        <taxon>Cytophagales</taxon>
        <taxon>Hymenobacteraceae</taxon>
        <taxon>Pontibacter</taxon>
    </lineage>
</organism>
<keyword evidence="1" id="KW-0732">Signal</keyword>
<comment type="caution">
    <text evidence="3">The sequence shown here is derived from an EMBL/GenBank/DDBJ whole genome shotgun (WGS) entry which is preliminary data.</text>
</comment>
<evidence type="ECO:0000256" key="1">
    <source>
        <dbReference type="SAM" id="SignalP"/>
    </source>
</evidence>
<accession>A0ABW5IIL2</accession>
<reference evidence="4" key="1">
    <citation type="journal article" date="2019" name="Int. J. Syst. Evol. Microbiol.">
        <title>The Global Catalogue of Microorganisms (GCM) 10K type strain sequencing project: providing services to taxonomists for standard genome sequencing and annotation.</title>
        <authorList>
            <consortium name="The Broad Institute Genomics Platform"/>
            <consortium name="The Broad Institute Genome Sequencing Center for Infectious Disease"/>
            <person name="Wu L."/>
            <person name="Ma J."/>
        </authorList>
    </citation>
    <scope>NUCLEOTIDE SEQUENCE [LARGE SCALE GENOMIC DNA]</scope>
    <source>
        <strain evidence="4">KCTC 42498</strain>
    </source>
</reference>
<dbReference type="Proteomes" id="UP001597544">
    <property type="component" value="Unassembled WGS sequence"/>
</dbReference>
<feature type="chain" id="PRO_5045576445" evidence="1">
    <location>
        <begin position="20"/>
        <end position="205"/>
    </location>
</feature>
<name>A0ABW5IIL2_9BACT</name>
<dbReference type="RefSeq" id="WP_377503527.1">
    <property type="nucleotide sequence ID" value="NZ_JBHULU010000004.1"/>
</dbReference>
<evidence type="ECO:0000313" key="4">
    <source>
        <dbReference type="Proteomes" id="UP001597544"/>
    </source>
</evidence>
<dbReference type="EMBL" id="JBHULU010000004">
    <property type="protein sequence ID" value="MFD2513069.1"/>
    <property type="molecule type" value="Genomic_DNA"/>
</dbReference>
<dbReference type="InterPro" id="IPR025665">
    <property type="entry name" value="Beta-barrel_OMP_2"/>
</dbReference>
<keyword evidence="4" id="KW-1185">Reference proteome</keyword>
<dbReference type="Pfam" id="PF13568">
    <property type="entry name" value="OMP_b-brl_2"/>
    <property type="match status" value="1"/>
</dbReference>
<feature type="signal peptide" evidence="1">
    <location>
        <begin position="1"/>
        <end position="19"/>
    </location>
</feature>
<sequence>MKKIIFLILLLLGSYAGQAQISDTTVQVADTTSASLFNSLFGVKAGLNFSSIYGDDEELLGNYSGHRSYHGGVFAQIGWKKRLAIRTELLYSRKGYERSDSVFRFDYLEVPILLVVNLNENIGFHLGPQINVMVSATEEGKEVRLMDYNTFDYGAAAGFEGRLNRFIAGARYNLSFENLIKQDDAGNTDLAVHPRVLQVYLGIGF</sequence>
<evidence type="ECO:0000313" key="3">
    <source>
        <dbReference type="EMBL" id="MFD2513069.1"/>
    </source>
</evidence>
<protein>
    <submittedName>
        <fullName evidence="3">Porin family protein</fullName>
    </submittedName>
</protein>
<feature type="domain" description="Outer membrane protein beta-barrel" evidence="2">
    <location>
        <begin position="39"/>
        <end position="180"/>
    </location>
</feature>